<proteinExistence type="inferred from homology"/>
<organism evidence="7 8">
    <name type="scientific">Thalictrum thalictroides</name>
    <name type="common">Rue-anemone</name>
    <name type="synonym">Anemone thalictroides</name>
    <dbReference type="NCBI Taxonomy" id="46969"/>
    <lineage>
        <taxon>Eukaryota</taxon>
        <taxon>Viridiplantae</taxon>
        <taxon>Streptophyta</taxon>
        <taxon>Embryophyta</taxon>
        <taxon>Tracheophyta</taxon>
        <taxon>Spermatophyta</taxon>
        <taxon>Magnoliopsida</taxon>
        <taxon>Ranunculales</taxon>
        <taxon>Ranunculaceae</taxon>
        <taxon>Thalictroideae</taxon>
        <taxon>Thalictrum</taxon>
    </lineage>
</organism>
<evidence type="ECO:0000313" key="8">
    <source>
        <dbReference type="Proteomes" id="UP000554482"/>
    </source>
</evidence>
<name>A0A7J6VBQ4_THATH</name>
<evidence type="ECO:0000256" key="5">
    <source>
        <dbReference type="ARBA" id="ARBA00023136"/>
    </source>
</evidence>
<evidence type="ECO:0000313" key="7">
    <source>
        <dbReference type="EMBL" id="KAF5181802.1"/>
    </source>
</evidence>
<gene>
    <name evidence="7" type="ORF">FRX31_028611</name>
</gene>
<dbReference type="InterPro" id="IPR001353">
    <property type="entry name" value="Proteasome_sua/b"/>
</dbReference>
<dbReference type="SUPFAM" id="SSF56235">
    <property type="entry name" value="N-terminal nucleophile aminohydrolases (Ntn hydrolases)"/>
    <property type="match status" value="1"/>
</dbReference>
<evidence type="ECO:0000256" key="1">
    <source>
        <dbReference type="ARBA" id="ARBA00004141"/>
    </source>
</evidence>
<comment type="similarity">
    <text evidence="2">Belongs to the autoinducer-2 exporter (AI-2E) (TC 2.A.86) family.</text>
</comment>
<dbReference type="PANTHER" id="PTHR21716">
    <property type="entry name" value="TRANSMEMBRANE PROTEIN"/>
    <property type="match status" value="1"/>
</dbReference>
<sequence>MAHAGLVFTMFLLFGVYKVLEEYLRPIQWAVLCSIPLRGYWGWSPYVTGTSVIGIKYKDGILITADMGGSYGSTLRYKSVERMKSMGKHSHLGASGEICAFPILDLLTRSHVHSDK</sequence>
<dbReference type="Proteomes" id="UP000554482">
    <property type="component" value="Unassembled WGS sequence"/>
</dbReference>
<keyword evidence="3" id="KW-0812">Transmembrane</keyword>
<evidence type="ECO:0000256" key="6">
    <source>
        <dbReference type="SAM" id="SignalP"/>
    </source>
</evidence>
<reference evidence="7 8" key="1">
    <citation type="submission" date="2020-06" db="EMBL/GenBank/DDBJ databases">
        <title>Transcriptomic and genomic resources for Thalictrum thalictroides and T. hernandezii: Facilitating candidate gene discovery in an emerging model plant lineage.</title>
        <authorList>
            <person name="Arias T."/>
            <person name="Riano-Pachon D.M."/>
            <person name="Di Stilio V.S."/>
        </authorList>
    </citation>
    <scope>NUCLEOTIDE SEQUENCE [LARGE SCALE GENOMIC DNA]</scope>
    <source>
        <strain evidence="8">cv. WT478/WT964</strain>
        <tissue evidence="7">Leaves</tissue>
    </source>
</reference>
<dbReference type="Pfam" id="PF00227">
    <property type="entry name" value="Proteasome"/>
    <property type="match status" value="1"/>
</dbReference>
<dbReference type="GO" id="GO:0051603">
    <property type="term" value="P:proteolysis involved in protein catabolic process"/>
    <property type="evidence" value="ECO:0007669"/>
    <property type="project" value="InterPro"/>
</dbReference>
<keyword evidence="6" id="KW-0732">Signal</keyword>
<keyword evidence="7" id="KW-0647">Proteasome</keyword>
<comment type="subcellular location">
    <subcellularLocation>
        <location evidence="1">Membrane</location>
        <topology evidence="1">Multi-pass membrane protein</topology>
    </subcellularLocation>
</comment>
<protein>
    <submittedName>
        <fullName evidence="7">Proteasome subunit beta type-4</fullName>
    </submittedName>
</protein>
<dbReference type="InterPro" id="IPR029055">
    <property type="entry name" value="Ntn_hydrolases_N"/>
</dbReference>
<dbReference type="GO" id="GO:0016020">
    <property type="term" value="C:membrane"/>
    <property type="evidence" value="ECO:0007669"/>
    <property type="project" value="UniProtKB-SubCell"/>
</dbReference>
<keyword evidence="4" id="KW-1133">Transmembrane helix</keyword>
<feature type="signal peptide" evidence="6">
    <location>
        <begin position="1"/>
        <end position="21"/>
    </location>
</feature>
<accession>A0A7J6VBQ4</accession>
<evidence type="ECO:0000256" key="2">
    <source>
        <dbReference type="ARBA" id="ARBA00009773"/>
    </source>
</evidence>
<dbReference type="InterPro" id="IPR002549">
    <property type="entry name" value="AI-2E-like"/>
</dbReference>
<comment type="caution">
    <text evidence="7">The sequence shown here is derived from an EMBL/GenBank/DDBJ whole genome shotgun (WGS) entry which is preliminary data.</text>
</comment>
<dbReference type="AlphaFoldDB" id="A0A7J6VBQ4"/>
<dbReference type="EMBL" id="JABWDY010035714">
    <property type="protein sequence ID" value="KAF5181802.1"/>
    <property type="molecule type" value="Genomic_DNA"/>
</dbReference>
<evidence type="ECO:0000256" key="3">
    <source>
        <dbReference type="ARBA" id="ARBA00022692"/>
    </source>
</evidence>
<evidence type="ECO:0000256" key="4">
    <source>
        <dbReference type="ARBA" id="ARBA00022989"/>
    </source>
</evidence>
<dbReference type="Gene3D" id="3.60.20.10">
    <property type="entry name" value="Glutamine Phosphoribosylpyrophosphate, subunit 1, domain 1"/>
    <property type="match status" value="1"/>
</dbReference>
<keyword evidence="5" id="KW-0472">Membrane</keyword>
<keyword evidence="8" id="KW-1185">Reference proteome</keyword>
<dbReference type="GO" id="GO:0005839">
    <property type="term" value="C:proteasome core complex"/>
    <property type="evidence" value="ECO:0007669"/>
    <property type="project" value="InterPro"/>
</dbReference>
<dbReference type="PANTHER" id="PTHR21716:SF72">
    <property type="entry name" value="TRANSMEMBRANE PROTEIN C9ORF5 PROTEIN"/>
    <property type="match status" value="1"/>
</dbReference>
<dbReference type="OrthoDB" id="1927498at2759"/>
<feature type="chain" id="PRO_5029745107" evidence="6">
    <location>
        <begin position="22"/>
        <end position="116"/>
    </location>
</feature>